<evidence type="ECO:0000313" key="2">
    <source>
        <dbReference type="EMBL" id="SFV22812.1"/>
    </source>
</evidence>
<dbReference type="AlphaFoldDB" id="A0A1I7MLM7"/>
<accession>A0A1I7MLM7</accession>
<sequence length="66" mass="6917">MKTGPATGLVDAGNINMQGRTAGPEPVRSRAGVEAFSSRHTERLGEQSGRFGGTGPSPRFYEGRPA</sequence>
<dbReference type="EMBL" id="FPCG01000005">
    <property type="protein sequence ID" value="SFV22812.1"/>
    <property type="molecule type" value="Genomic_DNA"/>
</dbReference>
<organism evidence="2 3">
    <name type="scientific">Micrococcus terreus</name>
    <dbReference type="NCBI Taxonomy" id="574650"/>
    <lineage>
        <taxon>Bacteria</taxon>
        <taxon>Bacillati</taxon>
        <taxon>Actinomycetota</taxon>
        <taxon>Actinomycetes</taxon>
        <taxon>Micrococcales</taxon>
        <taxon>Micrococcaceae</taxon>
        <taxon>Micrococcus</taxon>
    </lineage>
</organism>
<evidence type="ECO:0000256" key="1">
    <source>
        <dbReference type="SAM" id="MobiDB-lite"/>
    </source>
</evidence>
<protein>
    <submittedName>
        <fullName evidence="2">Uncharacterized protein</fullName>
    </submittedName>
</protein>
<keyword evidence="3" id="KW-1185">Reference proteome</keyword>
<feature type="region of interest" description="Disordered" evidence="1">
    <location>
        <begin position="1"/>
        <end position="66"/>
    </location>
</feature>
<proteinExistence type="predicted"/>
<gene>
    <name evidence="2" type="ORF">SAMN04487966_10526</name>
</gene>
<evidence type="ECO:0000313" key="3">
    <source>
        <dbReference type="Proteomes" id="UP000198881"/>
    </source>
</evidence>
<dbReference type="Proteomes" id="UP000198881">
    <property type="component" value="Unassembled WGS sequence"/>
</dbReference>
<name>A0A1I7MLM7_9MICC</name>
<reference evidence="2 3" key="1">
    <citation type="submission" date="2016-10" db="EMBL/GenBank/DDBJ databases">
        <authorList>
            <person name="de Groot N.N."/>
        </authorList>
    </citation>
    <scope>NUCLEOTIDE SEQUENCE [LARGE SCALE GENOMIC DNA]</scope>
    <source>
        <strain evidence="2 3">CGMCC 1.7054</strain>
    </source>
</reference>